<comment type="caution">
    <text evidence="1">The sequence shown here is derived from an EMBL/GenBank/DDBJ whole genome shotgun (WGS) entry which is preliminary data.</text>
</comment>
<dbReference type="Proteomes" id="UP000028828">
    <property type="component" value="Unassembled WGS sequence"/>
</dbReference>
<dbReference type="VEuPathDB" id="ToxoDB:TGP89_205070"/>
<sequence length="146" mass="16514">MISCVQTKTPSKMTSLCPVVRIVFTWSLALLGDAVFAERIGSGQMEKFDVLSTLVPSNSPIHPLHFQDAWQASEPMPVDIFYKVPVYGEGDLLNALTKANDKGTLLAELKQQKEIELEKKEYLRSIAERKVDGIRRRLQLAKRLRD</sequence>
<dbReference type="EMBL" id="AEYI02001748">
    <property type="protein sequence ID" value="KFG33596.1"/>
    <property type="molecule type" value="Genomic_DNA"/>
</dbReference>
<protein>
    <submittedName>
        <fullName evidence="1">Uncharacterized protein</fullName>
    </submittedName>
</protein>
<evidence type="ECO:0000313" key="1">
    <source>
        <dbReference type="EMBL" id="KFG33596.1"/>
    </source>
</evidence>
<reference evidence="1 2" key="1">
    <citation type="submission" date="2014-03" db="EMBL/GenBank/DDBJ databases">
        <authorList>
            <person name="Sibley D."/>
            <person name="Venepally P."/>
            <person name="Karamycheva S."/>
            <person name="Hadjithomas M."/>
            <person name="Khan A."/>
            <person name="Brunk B."/>
            <person name="Roos D."/>
            <person name="Caler E."/>
            <person name="Lorenzi H."/>
        </authorList>
    </citation>
    <scope>NUCLEOTIDE SEQUENCE [LARGE SCALE GENOMIC DNA]</scope>
    <source>
        <strain evidence="2">p89</strain>
    </source>
</reference>
<proteinExistence type="predicted"/>
<dbReference type="AlphaFoldDB" id="A0A086JN78"/>
<organism evidence="1 2">
    <name type="scientific">Toxoplasma gondii p89</name>
    <dbReference type="NCBI Taxonomy" id="943119"/>
    <lineage>
        <taxon>Eukaryota</taxon>
        <taxon>Sar</taxon>
        <taxon>Alveolata</taxon>
        <taxon>Apicomplexa</taxon>
        <taxon>Conoidasida</taxon>
        <taxon>Coccidia</taxon>
        <taxon>Eucoccidiorida</taxon>
        <taxon>Eimeriorina</taxon>
        <taxon>Sarcocystidae</taxon>
        <taxon>Toxoplasma</taxon>
    </lineage>
</organism>
<accession>A0A086JN78</accession>
<name>A0A086JN78_TOXGO</name>
<gene>
    <name evidence="1" type="ORF">TGP89_205070</name>
</gene>
<evidence type="ECO:0000313" key="2">
    <source>
        <dbReference type="Proteomes" id="UP000028828"/>
    </source>
</evidence>
<dbReference type="SMR" id="A0A086JN78"/>
<dbReference type="OrthoDB" id="376983at2759"/>